<dbReference type="OrthoDB" id="429813at2759"/>
<evidence type="ECO:0000313" key="4">
    <source>
        <dbReference type="EMBL" id="KAH7121149.1"/>
    </source>
</evidence>
<dbReference type="Proteomes" id="UP000700596">
    <property type="component" value="Unassembled WGS sequence"/>
</dbReference>
<evidence type="ECO:0000256" key="2">
    <source>
        <dbReference type="ARBA" id="ARBA00022553"/>
    </source>
</evidence>
<proteinExistence type="predicted"/>
<dbReference type="InterPro" id="IPR020845">
    <property type="entry name" value="AMP-binding_CS"/>
</dbReference>
<keyword evidence="5" id="KW-1185">Reference proteome</keyword>
<dbReference type="PROSITE" id="PS00455">
    <property type="entry name" value="AMP_BINDING"/>
    <property type="match status" value="1"/>
</dbReference>
<reference evidence="4" key="1">
    <citation type="journal article" date="2021" name="Nat. Commun.">
        <title>Genetic determinants of endophytism in the Arabidopsis root mycobiome.</title>
        <authorList>
            <person name="Mesny F."/>
            <person name="Miyauchi S."/>
            <person name="Thiergart T."/>
            <person name="Pickel B."/>
            <person name="Atanasova L."/>
            <person name="Karlsson M."/>
            <person name="Huettel B."/>
            <person name="Barry K.W."/>
            <person name="Haridas S."/>
            <person name="Chen C."/>
            <person name="Bauer D."/>
            <person name="Andreopoulos W."/>
            <person name="Pangilinan J."/>
            <person name="LaButti K."/>
            <person name="Riley R."/>
            <person name="Lipzen A."/>
            <person name="Clum A."/>
            <person name="Drula E."/>
            <person name="Henrissat B."/>
            <person name="Kohler A."/>
            <person name="Grigoriev I.V."/>
            <person name="Martin F.M."/>
            <person name="Hacquard S."/>
        </authorList>
    </citation>
    <scope>NUCLEOTIDE SEQUENCE</scope>
    <source>
        <strain evidence="4">MPI-CAGE-CH-0243</strain>
    </source>
</reference>
<evidence type="ECO:0000259" key="3">
    <source>
        <dbReference type="PROSITE" id="PS50075"/>
    </source>
</evidence>
<dbReference type="PANTHER" id="PTHR43439">
    <property type="entry name" value="PHENYLACETATE-COENZYME A LIGASE"/>
    <property type="match status" value="1"/>
</dbReference>
<dbReference type="InterPro" id="IPR006162">
    <property type="entry name" value="Ppantetheine_attach_site"/>
</dbReference>
<dbReference type="AlphaFoldDB" id="A0A9P9DL08"/>
<gene>
    <name evidence="4" type="ORF">B0J11DRAFT_616525</name>
</gene>
<dbReference type="InterPro" id="IPR009081">
    <property type="entry name" value="PP-bd_ACP"/>
</dbReference>
<dbReference type="InterPro" id="IPR051414">
    <property type="entry name" value="Adenylate-forming_Reductase"/>
</dbReference>
<keyword evidence="2" id="KW-0597">Phosphoprotein</keyword>
<evidence type="ECO:0000313" key="5">
    <source>
        <dbReference type="Proteomes" id="UP000700596"/>
    </source>
</evidence>
<evidence type="ECO:0000256" key="1">
    <source>
        <dbReference type="ARBA" id="ARBA00022450"/>
    </source>
</evidence>
<sequence length="1125" mass="123493">MPAKLLGLNVFEGFVLPQFDASLPPPSDATIKTVVELIDFNTAENPNYLFCLQAEKSLDGPDSPQFLRVTYKLFRDMILSCQSWLEKNLANVKRPIQDKAGNISKGPPVALFLDSDVGLLAYVFALMGLGIPVVLLSTRLSPHAIKSLMAETSTVTVIASPRQEGVVREALELFPHNERPSVHISLPYRRFTKSLFELPETKIASVNHYISESDRDVLILHSSGTTGLPKAISHSHRFLLSLSPHSSFEFDDTWTIDDERVMTFSTLPMYHCFGLVAPMASLSIGKPFALPPSGFIPSATSAVEFIKMIDAGTLHIVPSILQDIVEIKNGAGIDALRPLKYVVTGGGPLSESAGSKLVKSGVKLINGFGATEMGSLSIYRPPSIDNDWRYFRVREDIGCRIQEVISSETSRQSIPRYKITMRPPGWIEDFTISDQFVTSNKKPGRDFKPIERTDDVIVLKTGEKVMPHILETMLSDRSEIRAVVAFGHGQFEIGVLIEPACPISVHEVDSFKDLIWPTILEAGKKMDSQARITSPHAVVILKLDQSFPRSGKNSVLRKATYAEFSDEIAQAYALLEGFSTPSLLPKLVNGTSSTKNSLSMAKDVNGARSNTGVQTAAASKEEIDRMLNGVIDLVGGPLERPWDHRPCADAAPEDDFGDEILEYIQKSIWKPHAAPLNKNDDLFELGMDSLQANQLRRFLISEAARLSAKVDIPKDFLYEFPSISKITAYLRGGTSMTTKADTVTIEQLMQQFVPAHASPKFLMPEVSATILMTGGTGGLGSHVLSHLASNTTITRIICLNRPSSQPNLNAYVRQFNSNETKGAHILLSVIDKIEILETNTTLPLLGLSQPAYWSIASSITHIIHNAFPVDFKRNVSSFESQFATMTNLLQLAHDSTSSARFIFISSIAVVAQCQSTPAVSIPELPFQPDWAPPTMGYGQAKLICEKMLEQATKDKGLDGIIARCAQISGAKSNGYWNPSEYFPTLLRISRRVGALPLIEGTLSWLPLEDAASTITDLLLAPKSTSSQLVYHVENPARQTWSSVLQILSNSLALPLITYEQWLKRVNNLNGDDTSLNEFYSHGFLHIGSGALGLATEQTKKVSYTLSRMGTVGNEVVGRYAARFVG</sequence>
<comment type="caution">
    <text evidence="4">The sequence shown here is derived from an EMBL/GenBank/DDBJ whole genome shotgun (WGS) entry which is preliminary data.</text>
</comment>
<dbReference type="InterPro" id="IPR013120">
    <property type="entry name" value="FAR_NAD-bd"/>
</dbReference>
<dbReference type="Gene3D" id="3.40.50.720">
    <property type="entry name" value="NAD(P)-binding Rossmann-like Domain"/>
    <property type="match status" value="1"/>
</dbReference>
<dbReference type="SUPFAM" id="SSF56801">
    <property type="entry name" value="Acetyl-CoA synthetase-like"/>
    <property type="match status" value="1"/>
</dbReference>
<dbReference type="Pfam" id="PF07993">
    <property type="entry name" value="NAD_binding_4"/>
    <property type="match status" value="1"/>
</dbReference>
<dbReference type="SUPFAM" id="SSF47336">
    <property type="entry name" value="ACP-like"/>
    <property type="match status" value="1"/>
</dbReference>
<dbReference type="PROSITE" id="PS50075">
    <property type="entry name" value="CARRIER"/>
    <property type="match status" value="1"/>
</dbReference>
<keyword evidence="1" id="KW-0596">Phosphopantetheine</keyword>
<organism evidence="4 5">
    <name type="scientific">Dendryphion nanum</name>
    <dbReference type="NCBI Taxonomy" id="256645"/>
    <lineage>
        <taxon>Eukaryota</taxon>
        <taxon>Fungi</taxon>
        <taxon>Dikarya</taxon>
        <taxon>Ascomycota</taxon>
        <taxon>Pezizomycotina</taxon>
        <taxon>Dothideomycetes</taxon>
        <taxon>Pleosporomycetidae</taxon>
        <taxon>Pleosporales</taxon>
        <taxon>Torulaceae</taxon>
        <taxon>Dendryphion</taxon>
    </lineage>
</organism>
<dbReference type="InterPro" id="IPR036736">
    <property type="entry name" value="ACP-like_sf"/>
</dbReference>
<accession>A0A9P9DL08</accession>
<dbReference type="InterPro" id="IPR000873">
    <property type="entry name" value="AMP-dep_synth/lig_dom"/>
</dbReference>
<dbReference type="InterPro" id="IPR036291">
    <property type="entry name" value="NAD(P)-bd_dom_sf"/>
</dbReference>
<dbReference type="InterPro" id="IPR042099">
    <property type="entry name" value="ANL_N_sf"/>
</dbReference>
<dbReference type="Pfam" id="PF00501">
    <property type="entry name" value="AMP-binding"/>
    <property type="match status" value="1"/>
</dbReference>
<dbReference type="Gene3D" id="3.40.50.12780">
    <property type="entry name" value="N-terminal domain of ligase-like"/>
    <property type="match status" value="1"/>
</dbReference>
<dbReference type="PROSITE" id="PS00012">
    <property type="entry name" value="PHOSPHOPANTETHEINE"/>
    <property type="match status" value="1"/>
</dbReference>
<dbReference type="EMBL" id="JAGMWT010000010">
    <property type="protein sequence ID" value="KAH7121149.1"/>
    <property type="molecule type" value="Genomic_DNA"/>
</dbReference>
<dbReference type="Gene3D" id="1.10.1200.10">
    <property type="entry name" value="ACP-like"/>
    <property type="match status" value="1"/>
</dbReference>
<dbReference type="SUPFAM" id="SSF51735">
    <property type="entry name" value="NAD(P)-binding Rossmann-fold domains"/>
    <property type="match status" value="1"/>
</dbReference>
<dbReference type="Pfam" id="PF00550">
    <property type="entry name" value="PP-binding"/>
    <property type="match status" value="1"/>
</dbReference>
<protein>
    <recommendedName>
        <fullName evidence="3">Carrier domain-containing protein</fullName>
    </recommendedName>
</protein>
<name>A0A9P9DL08_9PLEO</name>
<dbReference type="Pfam" id="PF23562">
    <property type="entry name" value="AMP-binding_C_3"/>
    <property type="match status" value="1"/>
</dbReference>
<dbReference type="PANTHER" id="PTHR43439:SF2">
    <property type="entry name" value="ENZYME, PUTATIVE (JCVI)-RELATED"/>
    <property type="match status" value="1"/>
</dbReference>
<feature type="domain" description="Carrier" evidence="3">
    <location>
        <begin position="651"/>
        <end position="734"/>
    </location>
</feature>